<dbReference type="CDD" id="cd02440">
    <property type="entry name" value="AdoMet_MTases"/>
    <property type="match status" value="1"/>
</dbReference>
<keyword evidence="2 5" id="KW-0489">Methyltransferase</keyword>
<dbReference type="SUPFAM" id="SSF53335">
    <property type="entry name" value="S-adenosyl-L-methionine-dependent methyltransferases"/>
    <property type="match status" value="1"/>
</dbReference>
<dbReference type="PANTHER" id="PTHR44942:SF4">
    <property type="entry name" value="METHYLTRANSFERASE TYPE 11 DOMAIN-CONTAINING PROTEIN"/>
    <property type="match status" value="1"/>
</dbReference>
<proteinExistence type="inferred from homology"/>
<dbReference type="InterPro" id="IPR013216">
    <property type="entry name" value="Methyltransf_11"/>
</dbReference>
<protein>
    <submittedName>
        <fullName evidence="5">SAM-dependent methyltransferase</fullName>
    </submittedName>
</protein>
<organism evidence="5 6">
    <name type="scientific">Chondromyces crocatus</name>
    <dbReference type="NCBI Taxonomy" id="52"/>
    <lineage>
        <taxon>Bacteria</taxon>
        <taxon>Pseudomonadati</taxon>
        <taxon>Myxococcota</taxon>
        <taxon>Polyangia</taxon>
        <taxon>Polyangiales</taxon>
        <taxon>Polyangiaceae</taxon>
        <taxon>Chondromyces</taxon>
    </lineage>
</organism>
<dbReference type="PANTHER" id="PTHR44942">
    <property type="entry name" value="METHYLTRANSF_11 DOMAIN-CONTAINING PROTEIN"/>
    <property type="match status" value="1"/>
</dbReference>
<dbReference type="GO" id="GO:0032259">
    <property type="term" value="P:methylation"/>
    <property type="evidence" value="ECO:0007669"/>
    <property type="project" value="UniProtKB-KW"/>
</dbReference>
<dbReference type="OrthoDB" id="9797252at2"/>
<dbReference type="AlphaFoldDB" id="A0A0K1ECS6"/>
<evidence type="ECO:0000313" key="6">
    <source>
        <dbReference type="Proteomes" id="UP000067626"/>
    </source>
</evidence>
<dbReference type="InterPro" id="IPR029063">
    <property type="entry name" value="SAM-dependent_MTases_sf"/>
</dbReference>
<reference evidence="5 6" key="1">
    <citation type="submission" date="2015-07" db="EMBL/GenBank/DDBJ databases">
        <title>Genome analysis of myxobacterium Chondromyces crocatus Cm c5 reveals a high potential for natural compound synthesis and the genetic basis for the loss of fruiting body formation.</title>
        <authorList>
            <person name="Zaburannyi N."/>
            <person name="Bunk B."/>
            <person name="Maier J."/>
            <person name="Overmann J."/>
            <person name="Mueller R."/>
        </authorList>
    </citation>
    <scope>NUCLEOTIDE SEQUENCE [LARGE SCALE GENOMIC DNA]</scope>
    <source>
        <strain evidence="5 6">Cm c5</strain>
    </source>
</reference>
<dbReference type="Proteomes" id="UP000067626">
    <property type="component" value="Chromosome"/>
</dbReference>
<gene>
    <name evidence="5" type="primary">smtA</name>
    <name evidence="5" type="ORF">CMC5_028180</name>
</gene>
<accession>A0A0K1ECS6</accession>
<dbReference type="RefSeq" id="WP_050435887.1">
    <property type="nucleotide sequence ID" value="NZ_CP012159.1"/>
</dbReference>
<sequence length="257" mass="28192">MSLHSLAAQGFSAAADAYERGRPDYPPQAIEILTDALRLHAGRVLLDLGAGTGKMTRLLVSSGVRLIAVEPVEEMRQKLAGATPGLEILDGVAEAIPLPDASVDAVIAAQSFHWFHADLALPEIHRVLRPEGRVALVWNMRDTGVAWVARLSEILDRHGREAPHYRGFAWRADLSTSPLFEPVAEREVSHTQELDAEGLAERAASISYIAALPTAERLAVLREVRQLAAEHPDLRGRPTFAFPYRTVVAIYACRTMR</sequence>
<evidence type="ECO:0000256" key="2">
    <source>
        <dbReference type="ARBA" id="ARBA00022603"/>
    </source>
</evidence>
<dbReference type="STRING" id="52.CMC5_028180"/>
<dbReference type="InterPro" id="IPR051052">
    <property type="entry name" value="Diverse_substrate_MTase"/>
</dbReference>
<evidence type="ECO:0000313" key="5">
    <source>
        <dbReference type="EMBL" id="AKT38670.1"/>
    </source>
</evidence>
<evidence type="ECO:0000259" key="4">
    <source>
        <dbReference type="Pfam" id="PF08241"/>
    </source>
</evidence>
<evidence type="ECO:0000256" key="1">
    <source>
        <dbReference type="ARBA" id="ARBA00008361"/>
    </source>
</evidence>
<keyword evidence="6" id="KW-1185">Reference proteome</keyword>
<feature type="domain" description="Methyltransferase type 11" evidence="4">
    <location>
        <begin position="46"/>
        <end position="135"/>
    </location>
</feature>
<comment type="similarity">
    <text evidence="1">Belongs to the methyltransferase superfamily.</text>
</comment>
<dbReference type="GO" id="GO:0008757">
    <property type="term" value="F:S-adenosylmethionine-dependent methyltransferase activity"/>
    <property type="evidence" value="ECO:0007669"/>
    <property type="project" value="InterPro"/>
</dbReference>
<name>A0A0K1ECS6_CHOCO</name>
<evidence type="ECO:0000256" key="3">
    <source>
        <dbReference type="ARBA" id="ARBA00022679"/>
    </source>
</evidence>
<dbReference type="Pfam" id="PF08241">
    <property type="entry name" value="Methyltransf_11"/>
    <property type="match status" value="1"/>
</dbReference>
<dbReference type="Gene3D" id="3.40.50.150">
    <property type="entry name" value="Vaccinia Virus protein VP39"/>
    <property type="match status" value="1"/>
</dbReference>
<keyword evidence="3 5" id="KW-0808">Transferase</keyword>
<dbReference type="KEGG" id="ccro:CMC5_028180"/>
<dbReference type="EMBL" id="CP012159">
    <property type="protein sequence ID" value="AKT38670.1"/>
    <property type="molecule type" value="Genomic_DNA"/>
</dbReference>